<proteinExistence type="predicted"/>
<feature type="transmembrane region" description="Helical" evidence="7">
    <location>
        <begin position="399"/>
        <end position="427"/>
    </location>
</feature>
<dbReference type="InterPro" id="IPR002528">
    <property type="entry name" value="MATE_fam"/>
</dbReference>
<evidence type="ECO:0000313" key="9">
    <source>
        <dbReference type="Proteomes" id="UP000823850"/>
    </source>
</evidence>
<accession>A0A9D2REE7</accession>
<gene>
    <name evidence="8" type="ORF">H9913_12610</name>
</gene>
<evidence type="ECO:0000313" key="8">
    <source>
        <dbReference type="EMBL" id="HJD40851.1"/>
    </source>
</evidence>
<name>A0A9D2REE7_9FIRM</name>
<feature type="transmembrane region" description="Helical" evidence="7">
    <location>
        <begin position="136"/>
        <end position="157"/>
    </location>
</feature>
<feature type="transmembrane region" description="Helical" evidence="7">
    <location>
        <begin position="323"/>
        <end position="346"/>
    </location>
</feature>
<feature type="transmembrane region" description="Helical" evidence="7">
    <location>
        <begin position="358"/>
        <end position="387"/>
    </location>
</feature>
<reference evidence="8" key="2">
    <citation type="submission" date="2021-04" db="EMBL/GenBank/DDBJ databases">
        <authorList>
            <person name="Gilroy R."/>
        </authorList>
    </citation>
    <scope>NUCLEOTIDE SEQUENCE</scope>
    <source>
        <strain evidence="8">ChiW19-6364</strain>
    </source>
</reference>
<feature type="transmembrane region" description="Helical" evidence="7">
    <location>
        <begin position="198"/>
        <end position="217"/>
    </location>
</feature>
<evidence type="ECO:0000256" key="1">
    <source>
        <dbReference type="ARBA" id="ARBA00004651"/>
    </source>
</evidence>
<evidence type="ECO:0000256" key="4">
    <source>
        <dbReference type="ARBA" id="ARBA00022692"/>
    </source>
</evidence>
<evidence type="ECO:0000256" key="2">
    <source>
        <dbReference type="ARBA" id="ARBA00022448"/>
    </source>
</evidence>
<dbReference type="GO" id="GO:0015297">
    <property type="term" value="F:antiporter activity"/>
    <property type="evidence" value="ECO:0007669"/>
    <property type="project" value="InterPro"/>
</dbReference>
<keyword evidence="2" id="KW-0813">Transport</keyword>
<dbReference type="PIRSF" id="PIRSF006603">
    <property type="entry name" value="DinF"/>
    <property type="match status" value="1"/>
</dbReference>
<evidence type="ECO:0000256" key="5">
    <source>
        <dbReference type="ARBA" id="ARBA00022989"/>
    </source>
</evidence>
<dbReference type="NCBIfam" id="TIGR00797">
    <property type="entry name" value="matE"/>
    <property type="match status" value="1"/>
</dbReference>
<dbReference type="PANTHER" id="PTHR42925:SF2">
    <property type="entry name" value="NA+ DRIVEN MULTIDRUG EFFLUX PUMP"/>
    <property type="match status" value="1"/>
</dbReference>
<dbReference type="GO" id="GO:0005886">
    <property type="term" value="C:plasma membrane"/>
    <property type="evidence" value="ECO:0007669"/>
    <property type="project" value="UniProtKB-SubCell"/>
</dbReference>
<dbReference type="AlphaFoldDB" id="A0A9D2REE7"/>
<dbReference type="EMBL" id="DWUX01000218">
    <property type="protein sequence ID" value="HJD40851.1"/>
    <property type="molecule type" value="Genomic_DNA"/>
</dbReference>
<dbReference type="InterPro" id="IPR048279">
    <property type="entry name" value="MdtK-like"/>
</dbReference>
<organism evidence="8 9">
    <name type="scientific">Candidatus Blautia stercoripullorum</name>
    <dbReference type="NCBI Taxonomy" id="2838502"/>
    <lineage>
        <taxon>Bacteria</taxon>
        <taxon>Bacillati</taxon>
        <taxon>Bacillota</taxon>
        <taxon>Clostridia</taxon>
        <taxon>Lachnospirales</taxon>
        <taxon>Lachnospiraceae</taxon>
        <taxon>Blautia</taxon>
    </lineage>
</organism>
<dbReference type="CDD" id="cd13134">
    <property type="entry name" value="MATE_like_8"/>
    <property type="match status" value="1"/>
</dbReference>
<dbReference type="GO" id="GO:0042910">
    <property type="term" value="F:xenobiotic transmembrane transporter activity"/>
    <property type="evidence" value="ECO:0007669"/>
    <property type="project" value="InterPro"/>
</dbReference>
<dbReference type="Proteomes" id="UP000823850">
    <property type="component" value="Unassembled WGS sequence"/>
</dbReference>
<keyword evidence="6 7" id="KW-0472">Membrane</keyword>
<evidence type="ECO:0000256" key="3">
    <source>
        <dbReference type="ARBA" id="ARBA00022475"/>
    </source>
</evidence>
<dbReference type="InterPro" id="IPR047135">
    <property type="entry name" value="YsiQ"/>
</dbReference>
<keyword evidence="3" id="KW-1003">Cell membrane</keyword>
<keyword evidence="4 7" id="KW-0812">Transmembrane</keyword>
<evidence type="ECO:0000256" key="7">
    <source>
        <dbReference type="SAM" id="Phobius"/>
    </source>
</evidence>
<dbReference type="PANTHER" id="PTHR42925">
    <property type="entry name" value="MULTIDRUG AND TOXIN EFFLUX PROTEIN MATE FAMILY"/>
    <property type="match status" value="1"/>
</dbReference>
<comment type="subcellular location">
    <subcellularLocation>
        <location evidence="1">Cell membrane</location>
        <topology evidence="1">Multi-pass membrane protein</topology>
    </subcellularLocation>
</comment>
<feature type="transmembrane region" description="Helical" evidence="7">
    <location>
        <begin position="94"/>
        <end position="116"/>
    </location>
</feature>
<reference evidence="8" key="1">
    <citation type="journal article" date="2021" name="PeerJ">
        <title>Extensive microbial diversity within the chicken gut microbiome revealed by metagenomics and culture.</title>
        <authorList>
            <person name="Gilroy R."/>
            <person name="Ravi A."/>
            <person name="Getino M."/>
            <person name="Pursley I."/>
            <person name="Horton D.L."/>
            <person name="Alikhan N.F."/>
            <person name="Baker D."/>
            <person name="Gharbi K."/>
            <person name="Hall N."/>
            <person name="Watson M."/>
            <person name="Adriaenssens E.M."/>
            <person name="Foster-Nyarko E."/>
            <person name="Jarju S."/>
            <person name="Secka A."/>
            <person name="Antonio M."/>
            <person name="Oren A."/>
            <person name="Chaudhuri R.R."/>
            <person name="La Ragione R."/>
            <person name="Hildebrand F."/>
            <person name="Pallen M.J."/>
        </authorList>
    </citation>
    <scope>NUCLEOTIDE SEQUENCE</scope>
    <source>
        <strain evidence="8">ChiW19-6364</strain>
    </source>
</reference>
<feature type="transmembrane region" description="Helical" evidence="7">
    <location>
        <begin position="61"/>
        <end position="82"/>
    </location>
</feature>
<feature type="transmembrane region" description="Helical" evidence="7">
    <location>
        <begin position="169"/>
        <end position="192"/>
    </location>
</feature>
<dbReference type="Pfam" id="PF01554">
    <property type="entry name" value="MatE"/>
    <property type="match status" value="2"/>
</dbReference>
<protein>
    <submittedName>
        <fullName evidence="8">MATE family efflux transporter</fullName>
    </submittedName>
</protein>
<sequence>MMKSGRRSMDKREFRKKLLSLVLPITFQQFMLAVVSASDALMVGVIGQDLLSAVSLASQITFVYNLFLAAMTIGTSMFAAQYWGKGDKDAVERILGIVLRSSMSVSFAFFFGATFLPELLMRIFTPDPRLIHYGIQYLQIVGITYLLCGISQIYLCIMKNSGLASMSMIISSTAALLNIVLNAVLIYGLFGAPRMETAGAAAATAMARVVELLWVFWELRKTGRVKIRFLYIRKPDQRLKKDFWHYTLPVLGNELVWGGGFTMYSVIMGHLGTDAVAANSIANIVKNLIASLAAGIGNGGSIMVGNELGAGRLEMAKAYGRKLCHIAVGSGILSGIFLLLISPLVLQVTDLSPTAEGYLKWMLVMCAVYMAGKYVNGTTIGGIFCAGGDSRFGFLCDAVTLWCFTVPVGLLAAFVLKWPVLAVYFIVNSDEIVKLPAVYLHYGKYKWLKDLTVRKEGKNSIDNKKESFRKTKPAD</sequence>
<keyword evidence="5 7" id="KW-1133">Transmembrane helix</keyword>
<evidence type="ECO:0000256" key="6">
    <source>
        <dbReference type="ARBA" id="ARBA00023136"/>
    </source>
</evidence>
<comment type="caution">
    <text evidence="8">The sequence shown here is derived from an EMBL/GenBank/DDBJ whole genome shotgun (WGS) entry which is preliminary data.</text>
</comment>